<dbReference type="GO" id="GO:0000155">
    <property type="term" value="F:phosphorelay sensor kinase activity"/>
    <property type="evidence" value="ECO:0007669"/>
    <property type="project" value="InterPro"/>
</dbReference>
<dbReference type="InterPro" id="IPR003593">
    <property type="entry name" value="AAA+_ATPase"/>
</dbReference>
<dbReference type="InterPro" id="IPR003661">
    <property type="entry name" value="HisK_dim/P_dom"/>
</dbReference>
<dbReference type="eggNOG" id="COG4191">
    <property type="taxonomic scope" value="Bacteria"/>
</dbReference>
<keyword evidence="7" id="KW-0067">ATP-binding</keyword>
<keyword evidence="4" id="KW-0808">Transferase</keyword>
<reference evidence="11" key="1">
    <citation type="journal article" date="2015" name="PeerJ">
        <title>First genomic representation of candidate bacterial phylum KSB3 points to enhanced environmental sensing as a trigger of wastewater bulking.</title>
        <authorList>
            <person name="Sekiguchi Y."/>
            <person name="Ohashi A."/>
            <person name="Parks D.H."/>
            <person name="Yamauchi T."/>
            <person name="Tyson G.W."/>
            <person name="Hugenholtz P."/>
        </authorList>
    </citation>
    <scope>NUCLEOTIDE SEQUENCE [LARGE SCALE GENOMIC DNA]</scope>
</reference>
<dbReference type="InterPro" id="IPR036890">
    <property type="entry name" value="HATPase_C_sf"/>
</dbReference>
<dbReference type="Gene3D" id="3.30.450.20">
    <property type="entry name" value="PAS domain"/>
    <property type="match status" value="1"/>
</dbReference>
<dbReference type="EC" id="2.7.13.3" evidence="2"/>
<keyword evidence="5" id="KW-0547">Nucleotide-binding</keyword>
<dbReference type="PANTHER" id="PTHR43065:SF10">
    <property type="entry name" value="PEROXIDE STRESS-ACTIVATED HISTIDINE KINASE MAK3"/>
    <property type="match status" value="1"/>
</dbReference>
<dbReference type="InterPro" id="IPR035965">
    <property type="entry name" value="PAS-like_dom_sf"/>
</dbReference>
<dbReference type="InterPro" id="IPR027417">
    <property type="entry name" value="P-loop_NTPase"/>
</dbReference>
<dbReference type="SMART" id="SM00382">
    <property type="entry name" value="AAA"/>
    <property type="match status" value="1"/>
</dbReference>
<dbReference type="AlphaFoldDB" id="A0A081C918"/>
<evidence type="ECO:0000313" key="12">
    <source>
        <dbReference type="Proteomes" id="UP000030661"/>
    </source>
</evidence>
<sequence length="624" mass="70499">MESQRLNKSAPLLTLTKVRLNYGTLRVLEQIDLSLERAKVYALVGEHGAGKSSLARIISGLVKPQAGQIMFDGKTCQSLNLKTALELGVEMVHQHTLSLNPYFSIAENFALDSTPNYKLRSRKKNLTAAREFLAQYEIDLDPTMLVKNLTAVDQIFVDILKHIYARPKLFILDEALEKLTAPAFQKIIAILKTLQQAEVTILLITHRIDDIYNLADKVSIIKHGAILVTDDVKNIDKINLIKMAYTQVSNDPSADDLNEEFYHLLKYNEAILRNLPVNLIVTDQEQRIKLVNDSCEQNFNLAQTSYLNAPVERLLAGTNQDIADFIDAALIGKEEKTLYQIPLTFNQIKVMSNVRTFPIYDGAFFIGNIIIIEDVTEYDRLQKQVILSEKLASVGLLAAGVAHEINNPLEIIYTYLSYMKYRFRIPEFHEALDTLHEQVADIASIVSNLQSFSDHTRGAIEEIELNDTIRAMLNLIQHNAKHKQINIRFEPYQQELLIKANKHEIKQVLLNLFKNSFEAMPAGGEIFITTRQQLEDGLPFVQILFQDTGPGICDDNPNNIFLPFYSTKKGAEQNMGLGLSVSYGIVKKYHGTITVENIGEAGCQFLIQFPQARFIEGEKKSSEL</sequence>
<dbReference type="SMART" id="SM00388">
    <property type="entry name" value="HisKA"/>
    <property type="match status" value="1"/>
</dbReference>
<dbReference type="GO" id="GO:0005524">
    <property type="term" value="F:ATP binding"/>
    <property type="evidence" value="ECO:0007669"/>
    <property type="project" value="UniProtKB-KW"/>
</dbReference>
<protein>
    <recommendedName>
        <fullName evidence="2">histidine kinase</fullName>
        <ecNumber evidence="2">2.7.13.3</ecNumber>
    </recommendedName>
</protein>
<evidence type="ECO:0000259" key="10">
    <source>
        <dbReference type="PROSITE" id="PS50893"/>
    </source>
</evidence>
<keyword evidence="12" id="KW-1185">Reference proteome</keyword>
<dbReference type="Gene3D" id="3.40.50.300">
    <property type="entry name" value="P-loop containing nucleotide triphosphate hydrolases"/>
    <property type="match status" value="1"/>
</dbReference>
<keyword evidence="3" id="KW-0597">Phosphoprotein</keyword>
<dbReference type="SUPFAM" id="SSF55874">
    <property type="entry name" value="ATPase domain of HSP90 chaperone/DNA topoisomerase II/histidine kinase"/>
    <property type="match status" value="1"/>
</dbReference>
<accession>A0A081C918</accession>
<dbReference type="InterPro" id="IPR003439">
    <property type="entry name" value="ABC_transporter-like_ATP-bd"/>
</dbReference>
<dbReference type="InterPro" id="IPR003594">
    <property type="entry name" value="HATPase_dom"/>
</dbReference>
<dbReference type="Pfam" id="PF00005">
    <property type="entry name" value="ABC_tran"/>
    <property type="match status" value="1"/>
</dbReference>
<dbReference type="CDD" id="cd00082">
    <property type="entry name" value="HisKA"/>
    <property type="match status" value="1"/>
</dbReference>
<evidence type="ECO:0000256" key="2">
    <source>
        <dbReference type="ARBA" id="ARBA00012438"/>
    </source>
</evidence>
<keyword evidence="8" id="KW-0902">Two-component regulatory system</keyword>
<evidence type="ECO:0000256" key="6">
    <source>
        <dbReference type="ARBA" id="ARBA00022777"/>
    </source>
</evidence>
<dbReference type="eggNOG" id="COG1129">
    <property type="taxonomic scope" value="Bacteria"/>
</dbReference>
<dbReference type="SUPFAM" id="SSF52540">
    <property type="entry name" value="P-loop containing nucleoside triphosphate hydrolases"/>
    <property type="match status" value="1"/>
</dbReference>
<dbReference type="GO" id="GO:0016887">
    <property type="term" value="F:ATP hydrolysis activity"/>
    <property type="evidence" value="ECO:0007669"/>
    <property type="project" value="InterPro"/>
</dbReference>
<feature type="domain" description="Histidine kinase" evidence="9">
    <location>
        <begin position="400"/>
        <end position="613"/>
    </location>
</feature>
<evidence type="ECO:0000313" key="11">
    <source>
        <dbReference type="EMBL" id="GAK61073.1"/>
    </source>
</evidence>
<dbReference type="Proteomes" id="UP000030661">
    <property type="component" value="Unassembled WGS sequence"/>
</dbReference>
<dbReference type="InterPro" id="IPR005467">
    <property type="entry name" value="His_kinase_dom"/>
</dbReference>
<organism evidence="11">
    <name type="scientific">Vecturithrix granuli</name>
    <dbReference type="NCBI Taxonomy" id="1499967"/>
    <lineage>
        <taxon>Bacteria</taxon>
        <taxon>Candidatus Moduliflexota</taxon>
        <taxon>Candidatus Vecturitrichia</taxon>
        <taxon>Candidatus Vecturitrichales</taxon>
        <taxon>Candidatus Vecturitrichaceae</taxon>
        <taxon>Candidatus Vecturithrix</taxon>
    </lineage>
</organism>
<dbReference type="InterPro" id="IPR036097">
    <property type="entry name" value="HisK_dim/P_sf"/>
</dbReference>
<evidence type="ECO:0000256" key="3">
    <source>
        <dbReference type="ARBA" id="ARBA00022553"/>
    </source>
</evidence>
<dbReference type="SUPFAM" id="SSF55785">
    <property type="entry name" value="PYP-like sensor domain (PAS domain)"/>
    <property type="match status" value="1"/>
</dbReference>
<dbReference type="PANTHER" id="PTHR43065">
    <property type="entry name" value="SENSOR HISTIDINE KINASE"/>
    <property type="match status" value="1"/>
</dbReference>
<dbReference type="Pfam" id="PF02518">
    <property type="entry name" value="HATPase_c"/>
    <property type="match status" value="1"/>
</dbReference>
<dbReference type="Gene3D" id="3.30.565.10">
    <property type="entry name" value="Histidine kinase-like ATPase, C-terminal domain"/>
    <property type="match status" value="1"/>
</dbReference>
<evidence type="ECO:0000256" key="7">
    <source>
        <dbReference type="ARBA" id="ARBA00022840"/>
    </source>
</evidence>
<dbReference type="PROSITE" id="PS50893">
    <property type="entry name" value="ABC_TRANSPORTER_2"/>
    <property type="match status" value="1"/>
</dbReference>
<keyword evidence="6 11" id="KW-0418">Kinase</keyword>
<dbReference type="PROSITE" id="PS50109">
    <property type="entry name" value="HIS_KIN"/>
    <property type="match status" value="1"/>
</dbReference>
<evidence type="ECO:0000256" key="1">
    <source>
        <dbReference type="ARBA" id="ARBA00000085"/>
    </source>
</evidence>
<dbReference type="EMBL" id="DF820476">
    <property type="protein sequence ID" value="GAK61073.1"/>
    <property type="molecule type" value="Genomic_DNA"/>
</dbReference>
<dbReference type="Gene3D" id="1.10.287.130">
    <property type="match status" value="1"/>
</dbReference>
<dbReference type="STRING" id="1499967.U27_00971"/>
<dbReference type="Pfam" id="PF00512">
    <property type="entry name" value="HisKA"/>
    <property type="match status" value="1"/>
</dbReference>
<dbReference type="SMART" id="SM00387">
    <property type="entry name" value="HATPase_c"/>
    <property type="match status" value="1"/>
</dbReference>
<dbReference type="InterPro" id="IPR004358">
    <property type="entry name" value="Sig_transdc_His_kin-like_C"/>
</dbReference>
<comment type="catalytic activity">
    <reaction evidence="1">
        <text>ATP + protein L-histidine = ADP + protein N-phospho-L-histidine.</text>
        <dbReference type="EC" id="2.7.13.3"/>
    </reaction>
</comment>
<dbReference type="CDD" id="cd00075">
    <property type="entry name" value="HATPase"/>
    <property type="match status" value="1"/>
</dbReference>
<evidence type="ECO:0000256" key="4">
    <source>
        <dbReference type="ARBA" id="ARBA00022679"/>
    </source>
</evidence>
<evidence type="ECO:0000256" key="8">
    <source>
        <dbReference type="ARBA" id="ARBA00023012"/>
    </source>
</evidence>
<dbReference type="PRINTS" id="PR00344">
    <property type="entry name" value="BCTRLSENSOR"/>
</dbReference>
<feature type="domain" description="ABC transporter" evidence="10">
    <location>
        <begin position="13"/>
        <end position="248"/>
    </location>
</feature>
<gene>
    <name evidence="11" type="ORF">U27_00971</name>
</gene>
<evidence type="ECO:0000256" key="5">
    <source>
        <dbReference type="ARBA" id="ARBA00022741"/>
    </source>
</evidence>
<dbReference type="SUPFAM" id="SSF47384">
    <property type="entry name" value="Homodimeric domain of signal transducing histidine kinase"/>
    <property type="match status" value="1"/>
</dbReference>
<dbReference type="HOGENOM" id="CLU_437875_0_0_0"/>
<proteinExistence type="predicted"/>
<name>A0A081C918_VECG1</name>
<evidence type="ECO:0000259" key="9">
    <source>
        <dbReference type="PROSITE" id="PS50109"/>
    </source>
</evidence>